<dbReference type="Proteomes" id="UP000250043">
    <property type="component" value="Unassembled WGS sequence"/>
</dbReference>
<reference evidence="1 2" key="1">
    <citation type="submission" date="2016-07" db="EMBL/GenBank/DDBJ databases">
        <title>Draft genome of the white-rot fungus Obba rivulosa 3A-2.</title>
        <authorList>
            <consortium name="DOE Joint Genome Institute"/>
            <person name="Miettinen O."/>
            <person name="Riley R."/>
            <person name="Acob R."/>
            <person name="Barry K."/>
            <person name="Cullen D."/>
            <person name="De Vries R."/>
            <person name="Hainaut M."/>
            <person name="Hatakka A."/>
            <person name="Henrissat B."/>
            <person name="Hilden K."/>
            <person name="Kuo R."/>
            <person name="Labutti K."/>
            <person name="Lipzen A."/>
            <person name="Makela M.R."/>
            <person name="Sandor L."/>
            <person name="Spatafora J.W."/>
            <person name="Grigoriev I.V."/>
            <person name="Hibbett D.S."/>
        </authorList>
    </citation>
    <scope>NUCLEOTIDE SEQUENCE [LARGE SCALE GENOMIC DNA]</scope>
    <source>
        <strain evidence="1 2">3A-2</strain>
    </source>
</reference>
<evidence type="ECO:0000313" key="1">
    <source>
        <dbReference type="EMBL" id="OCH93504.1"/>
    </source>
</evidence>
<organism evidence="1 2">
    <name type="scientific">Obba rivulosa</name>
    <dbReference type="NCBI Taxonomy" id="1052685"/>
    <lineage>
        <taxon>Eukaryota</taxon>
        <taxon>Fungi</taxon>
        <taxon>Dikarya</taxon>
        <taxon>Basidiomycota</taxon>
        <taxon>Agaricomycotina</taxon>
        <taxon>Agaricomycetes</taxon>
        <taxon>Polyporales</taxon>
        <taxon>Gelatoporiaceae</taxon>
        <taxon>Obba</taxon>
    </lineage>
</organism>
<accession>A0A8E2DPQ8</accession>
<dbReference type="AlphaFoldDB" id="A0A8E2DPQ8"/>
<evidence type="ECO:0000313" key="2">
    <source>
        <dbReference type="Proteomes" id="UP000250043"/>
    </source>
</evidence>
<dbReference type="EMBL" id="KV722354">
    <property type="protein sequence ID" value="OCH93504.1"/>
    <property type="molecule type" value="Genomic_DNA"/>
</dbReference>
<name>A0A8E2DPQ8_9APHY</name>
<protein>
    <submittedName>
        <fullName evidence="1">Uncharacterized protein</fullName>
    </submittedName>
</protein>
<proteinExistence type="predicted"/>
<gene>
    <name evidence="1" type="ORF">OBBRIDRAFT_832597</name>
</gene>
<sequence length="125" mass="14415">MSSSYLPHVVYTLALISLGMHTLRQRKDAEAARASCAARLSVLSDLAARLRARERMPEDEFRKAWRLARPREELEAALPGAAEPEIPWREVLFGKKQTAEGEEWDRRDWEQVKLEVERSARAESR</sequence>
<dbReference type="OrthoDB" id="2596179at2759"/>
<keyword evidence="2" id="KW-1185">Reference proteome</keyword>